<dbReference type="Gene3D" id="3.40.570.10">
    <property type="entry name" value="Extracellular Endonuclease, subunit A"/>
    <property type="match status" value="1"/>
</dbReference>
<dbReference type="PANTHER" id="PTHR21472">
    <property type="entry name" value="ENDONUCLEASE DOMAIN-CONTAINING 1 PROTEIN ENDOD1"/>
    <property type="match status" value="1"/>
</dbReference>
<organism evidence="2 3">
    <name type="scientific">Biomphalaria glabrata</name>
    <name type="common">Bloodfluke planorb</name>
    <name type="synonym">Freshwater snail</name>
    <dbReference type="NCBI Taxonomy" id="6526"/>
    <lineage>
        <taxon>Eukaryota</taxon>
        <taxon>Metazoa</taxon>
        <taxon>Spiralia</taxon>
        <taxon>Lophotrochozoa</taxon>
        <taxon>Mollusca</taxon>
        <taxon>Gastropoda</taxon>
        <taxon>Heterobranchia</taxon>
        <taxon>Euthyneura</taxon>
        <taxon>Panpulmonata</taxon>
        <taxon>Hygrophila</taxon>
        <taxon>Lymnaeoidea</taxon>
        <taxon>Planorbidae</taxon>
        <taxon>Biomphalaria</taxon>
    </lineage>
</organism>
<dbReference type="Proteomes" id="UP001165740">
    <property type="component" value="Chromosome 10"/>
</dbReference>
<protein>
    <submittedName>
        <fullName evidence="3">Uncharacterized protein LOC106067302</fullName>
    </submittedName>
</protein>
<feature type="region of interest" description="Disordered" evidence="1">
    <location>
        <begin position="297"/>
        <end position="334"/>
    </location>
</feature>
<dbReference type="InterPro" id="IPR039015">
    <property type="entry name" value="ENDOD1"/>
</dbReference>
<sequence>MTLSRTCHRCARPLIGFHYSCLTLILAVTVWTGAAVNLQEANKSPIVFIDLDEGASQFRPGLNTLKNEVKNTLSKGKGYIKASPAAAPSSTTSTTAKTTDVTFDDDDLFASGSGSGSGDDGGNASEANGRLTPTESTAYFQVNSTSATTEASIDLFSIEEGGTEHAINITGDEKNVVIDKRDNNINTNNVVVDHTFIDSDISDDVNGVDEVDEDAIYDLPPATPVTSNQILNFASWGQWSDWFIIGATSKIRIRSCLVDGGRETSEVACDGVRVQLKSCESGHGDRCGKVQNISTNSDGNCVQTSRPKTREGVVKPPPPQPPPAPQTPPTEKPDPGVCHYSLFDNYRQKYVISRWNLTELMMKSKVKRWCDRKTGQYTVMTSPEDHCRRYYKDLCKVSDRCHANKPTKERGDFAEGCWRNMVYSEMLPVGLSGKQSAIYLICQRFAAQSRMGKLFGYKETQFGTLFDTNLRSPLVAINKITRLGDETWPMTDYFIEHGLVENESNMLWLFKKPRKGMLTLLDLDRCQDDQSCDVGLRQTLPHDYVDHGDTGYTPTHLMWPELMPNEPGPKVATFTMTNMAPMLSNLFEDWHKTVKKVRQFAIEKCGVPVVVDYSVRHMGEFSSHRANQSALYLVSGQMPSVDPLVTTGRGIPVPFMFWMAGCCVQQHLTIEASISSVTDYDADHNVSSSDTHINITHKEAPKIVISGFAVYIRNAPDNHVIPAPILQLEMLLQDMSKSGSIEGEVALFPGNNGACGDLRNDVSKWFQ</sequence>
<dbReference type="OrthoDB" id="69221at2759"/>
<feature type="compositionally biased region" description="Pro residues" evidence="1">
    <location>
        <begin position="315"/>
        <end position="330"/>
    </location>
</feature>
<keyword evidence="2" id="KW-1185">Reference proteome</keyword>
<name>A0A9W3BLP4_BIOGL</name>
<dbReference type="InterPro" id="IPR044925">
    <property type="entry name" value="His-Me_finger_sf"/>
</dbReference>
<evidence type="ECO:0000313" key="2">
    <source>
        <dbReference type="Proteomes" id="UP001165740"/>
    </source>
</evidence>
<gene>
    <name evidence="3" type="primary">LOC106067302</name>
</gene>
<feature type="region of interest" description="Disordered" evidence="1">
    <location>
        <begin position="108"/>
        <end position="130"/>
    </location>
</feature>
<evidence type="ECO:0000256" key="1">
    <source>
        <dbReference type="SAM" id="MobiDB-lite"/>
    </source>
</evidence>
<dbReference type="GeneID" id="106067302"/>
<dbReference type="SUPFAM" id="SSF54060">
    <property type="entry name" value="His-Me finger endonucleases"/>
    <property type="match status" value="1"/>
</dbReference>
<dbReference type="RefSeq" id="XP_055900380.1">
    <property type="nucleotide sequence ID" value="XM_056044405.1"/>
</dbReference>
<dbReference type="OMA" id="YLICQRF"/>
<dbReference type="AlphaFoldDB" id="A0A9W3BLP4"/>
<reference evidence="3" key="1">
    <citation type="submission" date="2025-08" db="UniProtKB">
        <authorList>
            <consortium name="RefSeq"/>
        </authorList>
    </citation>
    <scope>IDENTIFICATION</scope>
</reference>
<proteinExistence type="predicted"/>
<accession>A0A9W3BLP4</accession>
<evidence type="ECO:0000313" key="3">
    <source>
        <dbReference type="RefSeq" id="XP_055900380.1"/>
    </source>
</evidence>
<dbReference type="PANTHER" id="PTHR21472:SF7">
    <property type="entry name" value="ENDONUCLEASE G, MITOCHONDRIAL-LIKE ISOFORM X2"/>
    <property type="match status" value="1"/>
</dbReference>
<dbReference type="InterPro" id="IPR044929">
    <property type="entry name" value="DNA/RNA_non-sp_Endonuclease_sf"/>
</dbReference>
<feature type="compositionally biased region" description="Polar residues" evidence="1">
    <location>
        <begin position="297"/>
        <end position="306"/>
    </location>
</feature>